<gene>
    <name evidence="9" type="ORF">CEPIT_LOCUS6497</name>
</gene>
<feature type="domain" description="WRKY" evidence="8">
    <location>
        <begin position="165"/>
        <end position="229"/>
    </location>
</feature>
<evidence type="ECO:0000256" key="6">
    <source>
        <dbReference type="ARBA" id="ARBA00023242"/>
    </source>
</evidence>
<comment type="subcellular location">
    <subcellularLocation>
        <location evidence="1">Nucleus</location>
    </subcellularLocation>
</comment>
<dbReference type="Gene3D" id="2.20.25.80">
    <property type="entry name" value="WRKY domain"/>
    <property type="match status" value="2"/>
</dbReference>
<keyword evidence="5" id="KW-0804">Transcription</keyword>
<evidence type="ECO:0000313" key="9">
    <source>
        <dbReference type="EMBL" id="CAH9078262.1"/>
    </source>
</evidence>
<evidence type="ECO:0000256" key="2">
    <source>
        <dbReference type="ARBA" id="ARBA00022737"/>
    </source>
</evidence>
<evidence type="ECO:0000313" key="10">
    <source>
        <dbReference type="Proteomes" id="UP001152523"/>
    </source>
</evidence>
<keyword evidence="2" id="KW-0677">Repeat</keyword>
<dbReference type="PANTHER" id="PTHR31221:SF90">
    <property type="entry name" value="WRKY TRANSCRIPTION FACTOR 44"/>
    <property type="match status" value="1"/>
</dbReference>
<dbReference type="GO" id="GO:0003700">
    <property type="term" value="F:DNA-binding transcription factor activity"/>
    <property type="evidence" value="ECO:0007669"/>
    <property type="project" value="InterPro"/>
</dbReference>
<dbReference type="InterPro" id="IPR044810">
    <property type="entry name" value="WRKY_plant"/>
</dbReference>
<dbReference type="PANTHER" id="PTHR31221">
    <property type="entry name" value="WRKY TRANSCRIPTION FACTOR PROTEIN 1-RELATED"/>
    <property type="match status" value="1"/>
</dbReference>
<dbReference type="SUPFAM" id="SSF118290">
    <property type="entry name" value="WRKY DNA-binding domain"/>
    <property type="match status" value="2"/>
</dbReference>
<sequence>MLSKMEIEEVHSNVVVKPVATRPSCSAYRPFPELLLSAIKGSTNRGCSWTPAIRPKTVRLKAGGNHFIIRKAEPPGISVISSASKILKSDDKQAITFKPTAKLLAKTSVPHNLNMTSCTSRKEKEAGEESNRRVKSCEHRRRKKFVDDSRMTLEEDERSLLRTSSMDSLSNDGYNWRKYGQKHVKGSKYLRSYYKCTHPKCPVKKNVERSADNEIAQIVYKGEHNHPKPCLPGYNTVREGVELHSNDSILWSETLTFQNEENSKHKSKLSTPPSCYPSIASFFGAVSTHENSCSPSGVFGDGSERLLEAEGVDDQKGKRRKSSSQVNGALVMQSVVGNTHDSETTGDGYRWRKYGQKVVKGNTYPRSYYRCTNPKCSVRKYVERVPDDSNAFITTYEGKHNHGIPTKRISKHGNFQNQALYNLLS</sequence>
<dbReference type="InterPro" id="IPR036576">
    <property type="entry name" value="WRKY_dom_sf"/>
</dbReference>
<evidence type="ECO:0000256" key="1">
    <source>
        <dbReference type="ARBA" id="ARBA00004123"/>
    </source>
</evidence>
<feature type="region of interest" description="Disordered" evidence="7">
    <location>
        <begin position="114"/>
        <end position="135"/>
    </location>
</feature>
<feature type="region of interest" description="Disordered" evidence="7">
    <location>
        <begin position="309"/>
        <end position="328"/>
    </location>
</feature>
<dbReference type="PROSITE" id="PS50811">
    <property type="entry name" value="WRKY"/>
    <property type="match status" value="2"/>
</dbReference>
<dbReference type="GO" id="GO:0005634">
    <property type="term" value="C:nucleus"/>
    <property type="evidence" value="ECO:0007669"/>
    <property type="project" value="UniProtKB-SubCell"/>
</dbReference>
<dbReference type="InterPro" id="IPR003657">
    <property type="entry name" value="WRKY_dom"/>
</dbReference>
<evidence type="ECO:0000256" key="5">
    <source>
        <dbReference type="ARBA" id="ARBA00023163"/>
    </source>
</evidence>
<keyword evidence="10" id="KW-1185">Reference proteome</keyword>
<dbReference type="Pfam" id="PF03106">
    <property type="entry name" value="WRKY"/>
    <property type="match status" value="2"/>
</dbReference>
<proteinExistence type="predicted"/>
<keyword evidence="3" id="KW-0805">Transcription regulation</keyword>
<dbReference type="GO" id="GO:0043565">
    <property type="term" value="F:sequence-specific DNA binding"/>
    <property type="evidence" value="ECO:0007669"/>
    <property type="project" value="InterPro"/>
</dbReference>
<keyword evidence="4" id="KW-0238">DNA-binding</keyword>
<dbReference type="AlphaFoldDB" id="A0AAV0CLY5"/>
<dbReference type="SMART" id="SM00774">
    <property type="entry name" value="WRKY"/>
    <property type="match status" value="2"/>
</dbReference>
<evidence type="ECO:0000259" key="8">
    <source>
        <dbReference type="PROSITE" id="PS50811"/>
    </source>
</evidence>
<dbReference type="Proteomes" id="UP001152523">
    <property type="component" value="Unassembled WGS sequence"/>
</dbReference>
<accession>A0AAV0CLY5</accession>
<feature type="compositionally biased region" description="Basic and acidic residues" evidence="7">
    <location>
        <begin position="120"/>
        <end position="135"/>
    </location>
</feature>
<comment type="caution">
    <text evidence="9">The sequence shown here is derived from an EMBL/GenBank/DDBJ whole genome shotgun (WGS) entry which is preliminary data.</text>
</comment>
<dbReference type="FunFam" id="2.20.25.80:FF:000006">
    <property type="entry name" value="WRKY transcription factor"/>
    <property type="match status" value="2"/>
</dbReference>
<dbReference type="EMBL" id="CAMAPF010000031">
    <property type="protein sequence ID" value="CAH9078262.1"/>
    <property type="molecule type" value="Genomic_DNA"/>
</dbReference>
<evidence type="ECO:0000256" key="4">
    <source>
        <dbReference type="ARBA" id="ARBA00023125"/>
    </source>
</evidence>
<feature type="domain" description="WRKY" evidence="8">
    <location>
        <begin position="340"/>
        <end position="405"/>
    </location>
</feature>
<organism evidence="9 10">
    <name type="scientific">Cuscuta epithymum</name>
    <dbReference type="NCBI Taxonomy" id="186058"/>
    <lineage>
        <taxon>Eukaryota</taxon>
        <taxon>Viridiplantae</taxon>
        <taxon>Streptophyta</taxon>
        <taxon>Embryophyta</taxon>
        <taxon>Tracheophyta</taxon>
        <taxon>Spermatophyta</taxon>
        <taxon>Magnoliopsida</taxon>
        <taxon>eudicotyledons</taxon>
        <taxon>Gunneridae</taxon>
        <taxon>Pentapetalae</taxon>
        <taxon>asterids</taxon>
        <taxon>lamiids</taxon>
        <taxon>Solanales</taxon>
        <taxon>Convolvulaceae</taxon>
        <taxon>Cuscuteae</taxon>
        <taxon>Cuscuta</taxon>
        <taxon>Cuscuta subgen. Cuscuta</taxon>
    </lineage>
</organism>
<keyword evidence="6" id="KW-0539">Nucleus</keyword>
<evidence type="ECO:0000256" key="3">
    <source>
        <dbReference type="ARBA" id="ARBA00023015"/>
    </source>
</evidence>
<name>A0AAV0CLY5_9ASTE</name>
<protein>
    <recommendedName>
        <fullName evidence="8">WRKY domain-containing protein</fullName>
    </recommendedName>
</protein>
<evidence type="ECO:0000256" key="7">
    <source>
        <dbReference type="SAM" id="MobiDB-lite"/>
    </source>
</evidence>
<reference evidence="9" key="1">
    <citation type="submission" date="2022-07" db="EMBL/GenBank/DDBJ databases">
        <authorList>
            <person name="Macas J."/>
            <person name="Novak P."/>
            <person name="Neumann P."/>
        </authorList>
    </citation>
    <scope>NUCLEOTIDE SEQUENCE</scope>
</reference>